<evidence type="ECO:0000259" key="8">
    <source>
        <dbReference type="PROSITE" id="PS50240"/>
    </source>
</evidence>
<dbReference type="Gene3D" id="2.40.10.10">
    <property type="entry name" value="Trypsin-like serine proteases"/>
    <property type="match status" value="2"/>
</dbReference>
<feature type="signal peptide" evidence="7">
    <location>
        <begin position="1"/>
        <end position="16"/>
    </location>
</feature>
<dbReference type="InterPro" id="IPR043504">
    <property type="entry name" value="Peptidase_S1_PA_chymotrypsin"/>
</dbReference>
<keyword evidence="3 6" id="KW-0378">Hydrolase</keyword>
<keyword evidence="4 6" id="KW-0720">Serine protease</keyword>
<dbReference type="CDD" id="cd00190">
    <property type="entry name" value="Tryp_SPc"/>
    <property type="match status" value="1"/>
</dbReference>
<dbReference type="EMBL" id="JANEYG010000028">
    <property type="protein sequence ID" value="KAJ8918115.1"/>
    <property type="molecule type" value="Genomic_DNA"/>
</dbReference>
<dbReference type="SUPFAM" id="SSF50494">
    <property type="entry name" value="Trypsin-like serine proteases"/>
    <property type="match status" value="1"/>
</dbReference>
<dbReference type="InterPro" id="IPR018114">
    <property type="entry name" value="TRYPSIN_HIS"/>
</dbReference>
<dbReference type="GO" id="GO:0004252">
    <property type="term" value="F:serine-type endopeptidase activity"/>
    <property type="evidence" value="ECO:0007669"/>
    <property type="project" value="InterPro"/>
</dbReference>
<evidence type="ECO:0000256" key="7">
    <source>
        <dbReference type="SAM" id="SignalP"/>
    </source>
</evidence>
<dbReference type="PRINTS" id="PR00722">
    <property type="entry name" value="CHYMOTRYPSIN"/>
</dbReference>
<protein>
    <recommendedName>
        <fullName evidence="8">Peptidase S1 domain-containing protein</fullName>
    </recommendedName>
</protein>
<proteinExistence type="inferred from homology"/>
<dbReference type="InterPro" id="IPR050430">
    <property type="entry name" value="Peptidase_S1"/>
</dbReference>
<dbReference type="SMART" id="SM00020">
    <property type="entry name" value="Tryp_SPc"/>
    <property type="match status" value="1"/>
</dbReference>
<dbReference type="InterPro" id="IPR001254">
    <property type="entry name" value="Trypsin_dom"/>
</dbReference>
<keyword evidence="7" id="KW-0732">Signal</keyword>
<dbReference type="Pfam" id="PF00089">
    <property type="entry name" value="Trypsin"/>
    <property type="match status" value="1"/>
</dbReference>
<comment type="caution">
    <text evidence="9">The sequence shown here is derived from an EMBL/GenBank/DDBJ whole genome shotgun (WGS) entry which is preliminary data.</text>
</comment>
<evidence type="ECO:0000256" key="5">
    <source>
        <dbReference type="ARBA" id="ARBA00023157"/>
    </source>
</evidence>
<organism evidence="9 10">
    <name type="scientific">Exocentrus adspersus</name>
    <dbReference type="NCBI Taxonomy" id="1586481"/>
    <lineage>
        <taxon>Eukaryota</taxon>
        <taxon>Metazoa</taxon>
        <taxon>Ecdysozoa</taxon>
        <taxon>Arthropoda</taxon>
        <taxon>Hexapoda</taxon>
        <taxon>Insecta</taxon>
        <taxon>Pterygota</taxon>
        <taxon>Neoptera</taxon>
        <taxon>Endopterygota</taxon>
        <taxon>Coleoptera</taxon>
        <taxon>Polyphaga</taxon>
        <taxon>Cucujiformia</taxon>
        <taxon>Chrysomeloidea</taxon>
        <taxon>Cerambycidae</taxon>
        <taxon>Lamiinae</taxon>
        <taxon>Acanthocinini</taxon>
        <taxon>Exocentrus</taxon>
    </lineage>
</organism>
<name>A0AAV8VVC4_9CUCU</name>
<feature type="domain" description="Peptidase S1" evidence="8">
    <location>
        <begin position="54"/>
        <end position="281"/>
    </location>
</feature>
<dbReference type="PANTHER" id="PTHR24276:SF91">
    <property type="entry name" value="AT26814P-RELATED"/>
    <property type="match status" value="1"/>
</dbReference>
<dbReference type="Proteomes" id="UP001159042">
    <property type="component" value="Unassembled WGS sequence"/>
</dbReference>
<feature type="chain" id="PRO_5044001186" description="Peptidase S1 domain-containing protein" evidence="7">
    <location>
        <begin position="17"/>
        <end position="282"/>
    </location>
</feature>
<evidence type="ECO:0000256" key="2">
    <source>
        <dbReference type="ARBA" id="ARBA00022670"/>
    </source>
</evidence>
<accession>A0AAV8VVC4</accession>
<keyword evidence="2 6" id="KW-0645">Protease</keyword>
<evidence type="ECO:0000256" key="1">
    <source>
        <dbReference type="ARBA" id="ARBA00007664"/>
    </source>
</evidence>
<comment type="similarity">
    <text evidence="1">Belongs to the peptidase S1 family.</text>
</comment>
<evidence type="ECO:0000313" key="10">
    <source>
        <dbReference type="Proteomes" id="UP001159042"/>
    </source>
</evidence>
<dbReference type="PROSITE" id="PS50240">
    <property type="entry name" value="TRYPSIN_DOM"/>
    <property type="match status" value="1"/>
</dbReference>
<dbReference type="PANTHER" id="PTHR24276">
    <property type="entry name" value="POLYSERASE-RELATED"/>
    <property type="match status" value="1"/>
</dbReference>
<dbReference type="PROSITE" id="PS00134">
    <property type="entry name" value="TRYPSIN_HIS"/>
    <property type="match status" value="1"/>
</dbReference>
<dbReference type="GO" id="GO:0006508">
    <property type="term" value="P:proteolysis"/>
    <property type="evidence" value="ECO:0007669"/>
    <property type="project" value="UniProtKB-KW"/>
</dbReference>
<dbReference type="InterPro" id="IPR009003">
    <property type="entry name" value="Peptidase_S1_PA"/>
</dbReference>
<dbReference type="PROSITE" id="PS00135">
    <property type="entry name" value="TRYPSIN_SER"/>
    <property type="match status" value="1"/>
</dbReference>
<reference evidence="9 10" key="1">
    <citation type="journal article" date="2023" name="Insect Mol. Biol.">
        <title>Genome sequencing provides insights into the evolution of gene families encoding plant cell wall-degrading enzymes in longhorned beetles.</title>
        <authorList>
            <person name="Shin N.R."/>
            <person name="Okamura Y."/>
            <person name="Kirsch R."/>
            <person name="Pauchet Y."/>
        </authorList>
    </citation>
    <scope>NUCLEOTIDE SEQUENCE [LARGE SCALE GENOMIC DNA]</scope>
    <source>
        <strain evidence="9">EAD_L_NR</strain>
    </source>
</reference>
<evidence type="ECO:0000256" key="3">
    <source>
        <dbReference type="ARBA" id="ARBA00022801"/>
    </source>
</evidence>
<evidence type="ECO:0000256" key="6">
    <source>
        <dbReference type="RuleBase" id="RU363034"/>
    </source>
</evidence>
<keyword evidence="10" id="KW-1185">Reference proteome</keyword>
<dbReference type="InterPro" id="IPR033116">
    <property type="entry name" value="TRYPSIN_SER"/>
</dbReference>
<gene>
    <name evidence="9" type="ORF">NQ315_011572</name>
</gene>
<sequence>MKVIIYLLVVSGFSVALPSQFYQSPWNEIKGKNVYVKPASNYTSDKRNVGNGRIIYGREAVPHSLPYQAALLVNGSSLCGGSLISPNYVLTAAHCTFSASYVEIILGAHNINIQESSQMRLTSTNIIIHEDYTPESNSNDISLIKTPNHIVTNNYIQIVKLAQSGAGPYDQYIGLVSGWGSSDSSPAVSAVLRQTYARIISNEVCSEFYEPGVVQSSTMCTYKNALAGPCNGDSGGPLVAGDGDVQVGLVSFLSSSDCRRNDPDGYTRISYYRTWINRNSDL</sequence>
<keyword evidence="5" id="KW-1015">Disulfide bond</keyword>
<dbReference type="AlphaFoldDB" id="A0AAV8VVC4"/>
<dbReference type="FunFam" id="2.40.10.10:FF:000005">
    <property type="entry name" value="Serine protease 37"/>
    <property type="match status" value="1"/>
</dbReference>
<evidence type="ECO:0000313" key="9">
    <source>
        <dbReference type="EMBL" id="KAJ8918115.1"/>
    </source>
</evidence>
<dbReference type="InterPro" id="IPR001314">
    <property type="entry name" value="Peptidase_S1A"/>
</dbReference>
<evidence type="ECO:0000256" key="4">
    <source>
        <dbReference type="ARBA" id="ARBA00022825"/>
    </source>
</evidence>